<dbReference type="PROSITE" id="PS51464">
    <property type="entry name" value="SIS"/>
    <property type="match status" value="1"/>
</dbReference>
<dbReference type="InterPro" id="IPR035472">
    <property type="entry name" value="RpiR-like_SIS"/>
</dbReference>
<name>A0A9Q4B3I4_SALAG</name>
<dbReference type="CDD" id="cd05013">
    <property type="entry name" value="SIS_RpiR"/>
    <property type="match status" value="1"/>
</dbReference>
<dbReference type="PANTHER" id="PTHR30514">
    <property type="entry name" value="GLUCOKINASE"/>
    <property type="match status" value="1"/>
</dbReference>
<keyword evidence="7" id="KW-1185">Reference proteome</keyword>
<proteinExistence type="predicted"/>
<sequence length="284" mass="31494">MSQSVILTKIEQQLSSFSAAEKKVARYVLTHPEFIPNLTTKELAQQAHASEASIVRFCRRVGVDSFRMFKLALAKELTRGKATINSASLLETSDTPHMLFQKVSSLNQSALEMSFNTLSSQEFSKAVGTLSVAKKIGFFGVGGSYTSSVDGQYKFMRLGFHSVASTDYHYMIPFITMMAPEDVLICISTSGKTREVIELAAYAKEQGTTVMAITSSNTSPLYKQADIPLLIPNIEVEQRIGSIASRTSQLNLIDSLYVSVFHQIGEHLLEPFDKSRQKTEEKRL</sequence>
<dbReference type="InterPro" id="IPR009057">
    <property type="entry name" value="Homeodomain-like_sf"/>
</dbReference>
<feature type="domain" description="SIS" evidence="5">
    <location>
        <begin position="126"/>
        <end position="266"/>
    </location>
</feature>
<dbReference type="Gene3D" id="1.10.10.10">
    <property type="entry name" value="Winged helix-like DNA-binding domain superfamily/Winged helix DNA-binding domain"/>
    <property type="match status" value="1"/>
</dbReference>
<dbReference type="GO" id="GO:0003700">
    <property type="term" value="F:DNA-binding transcription factor activity"/>
    <property type="evidence" value="ECO:0007669"/>
    <property type="project" value="InterPro"/>
</dbReference>
<evidence type="ECO:0000259" key="5">
    <source>
        <dbReference type="PROSITE" id="PS51464"/>
    </source>
</evidence>
<dbReference type="GO" id="GO:0097367">
    <property type="term" value="F:carbohydrate derivative binding"/>
    <property type="evidence" value="ECO:0007669"/>
    <property type="project" value="InterPro"/>
</dbReference>
<feature type="domain" description="HTH rpiR-type" evidence="4">
    <location>
        <begin position="4"/>
        <end position="80"/>
    </location>
</feature>
<dbReference type="Gene3D" id="3.40.50.10490">
    <property type="entry name" value="Glucose-6-phosphate isomerase like protein, domain 1"/>
    <property type="match status" value="1"/>
</dbReference>
<evidence type="ECO:0000256" key="1">
    <source>
        <dbReference type="ARBA" id="ARBA00023015"/>
    </source>
</evidence>
<evidence type="ECO:0000256" key="3">
    <source>
        <dbReference type="ARBA" id="ARBA00023163"/>
    </source>
</evidence>
<keyword evidence="1" id="KW-0805">Transcription regulation</keyword>
<keyword evidence="2" id="KW-0238">DNA-binding</keyword>
<dbReference type="Proteomes" id="UP001057753">
    <property type="component" value="Unassembled WGS sequence"/>
</dbReference>
<dbReference type="SUPFAM" id="SSF46689">
    <property type="entry name" value="Homeodomain-like"/>
    <property type="match status" value="1"/>
</dbReference>
<dbReference type="EMBL" id="JABXYM010000001">
    <property type="protein sequence ID" value="MCR6097748.1"/>
    <property type="molecule type" value="Genomic_DNA"/>
</dbReference>
<protein>
    <submittedName>
        <fullName evidence="6">MurR/RpiR family transcriptional regulator</fullName>
    </submittedName>
</protein>
<gene>
    <name evidence="6" type="ORF">HXA33_14445</name>
</gene>
<evidence type="ECO:0000256" key="2">
    <source>
        <dbReference type="ARBA" id="ARBA00023125"/>
    </source>
</evidence>
<dbReference type="InterPro" id="IPR000281">
    <property type="entry name" value="HTH_RpiR"/>
</dbReference>
<dbReference type="InterPro" id="IPR046348">
    <property type="entry name" value="SIS_dom_sf"/>
</dbReference>
<organism evidence="6 7">
    <name type="scientific">Salipaludibacillus agaradhaerens</name>
    <name type="common">Bacillus agaradhaerens</name>
    <dbReference type="NCBI Taxonomy" id="76935"/>
    <lineage>
        <taxon>Bacteria</taxon>
        <taxon>Bacillati</taxon>
        <taxon>Bacillota</taxon>
        <taxon>Bacilli</taxon>
        <taxon>Bacillales</taxon>
        <taxon>Bacillaceae</taxon>
    </lineage>
</organism>
<dbReference type="AlphaFoldDB" id="A0A9Q4B3I4"/>
<comment type="caution">
    <text evidence="6">The sequence shown here is derived from an EMBL/GenBank/DDBJ whole genome shotgun (WGS) entry which is preliminary data.</text>
</comment>
<dbReference type="InterPro" id="IPR036388">
    <property type="entry name" value="WH-like_DNA-bd_sf"/>
</dbReference>
<dbReference type="GO" id="GO:0003677">
    <property type="term" value="F:DNA binding"/>
    <property type="evidence" value="ECO:0007669"/>
    <property type="project" value="UniProtKB-KW"/>
</dbReference>
<dbReference type="RefSeq" id="WP_257822133.1">
    <property type="nucleotide sequence ID" value="NZ_JABXYM010000001.1"/>
</dbReference>
<dbReference type="InterPro" id="IPR001347">
    <property type="entry name" value="SIS_dom"/>
</dbReference>
<dbReference type="Pfam" id="PF01418">
    <property type="entry name" value="HTH_6"/>
    <property type="match status" value="1"/>
</dbReference>
<accession>A0A9Q4B3I4</accession>
<dbReference type="GO" id="GO:1901135">
    <property type="term" value="P:carbohydrate derivative metabolic process"/>
    <property type="evidence" value="ECO:0007669"/>
    <property type="project" value="InterPro"/>
</dbReference>
<keyword evidence="3" id="KW-0804">Transcription</keyword>
<reference evidence="6" key="1">
    <citation type="submission" date="2020-06" db="EMBL/GenBank/DDBJ databases">
        <title>Insight into the genomes of haloalkaliphilic bacilli from Kenyan soda lakes.</title>
        <authorList>
            <person name="Mwirichia R."/>
            <person name="Villamizar G.C."/>
            <person name="Poehlein A."/>
            <person name="Mugweru J."/>
            <person name="Kipnyargis A."/>
            <person name="Kiplimo D."/>
            <person name="Orwa P."/>
            <person name="Daniel R."/>
        </authorList>
    </citation>
    <scope>NUCLEOTIDE SEQUENCE</scope>
    <source>
        <strain evidence="6">B1096_S55</strain>
    </source>
</reference>
<dbReference type="PROSITE" id="PS51071">
    <property type="entry name" value="HTH_RPIR"/>
    <property type="match status" value="1"/>
</dbReference>
<evidence type="ECO:0000313" key="6">
    <source>
        <dbReference type="EMBL" id="MCR6097748.1"/>
    </source>
</evidence>
<dbReference type="InterPro" id="IPR047640">
    <property type="entry name" value="RpiR-like"/>
</dbReference>
<evidence type="ECO:0000259" key="4">
    <source>
        <dbReference type="PROSITE" id="PS51071"/>
    </source>
</evidence>
<dbReference type="SUPFAM" id="SSF53697">
    <property type="entry name" value="SIS domain"/>
    <property type="match status" value="1"/>
</dbReference>
<dbReference type="Pfam" id="PF01380">
    <property type="entry name" value="SIS"/>
    <property type="match status" value="1"/>
</dbReference>
<dbReference type="PANTHER" id="PTHR30514:SF1">
    <property type="entry name" value="HTH-TYPE TRANSCRIPTIONAL REGULATOR HEXR-RELATED"/>
    <property type="match status" value="1"/>
</dbReference>
<evidence type="ECO:0000313" key="7">
    <source>
        <dbReference type="Proteomes" id="UP001057753"/>
    </source>
</evidence>